<comment type="caution">
    <text evidence="2">The sequence shown here is derived from an EMBL/GenBank/DDBJ whole genome shotgun (WGS) entry which is preliminary data.</text>
</comment>
<feature type="region of interest" description="Disordered" evidence="1">
    <location>
        <begin position="496"/>
        <end position="521"/>
    </location>
</feature>
<protein>
    <submittedName>
        <fullName evidence="2">Uncharacterized protein</fullName>
    </submittedName>
</protein>
<dbReference type="EMBL" id="CACRXK020001845">
    <property type="protein sequence ID" value="CAB3991409.1"/>
    <property type="molecule type" value="Genomic_DNA"/>
</dbReference>
<evidence type="ECO:0000313" key="2">
    <source>
        <dbReference type="EMBL" id="CAB3991409.1"/>
    </source>
</evidence>
<sequence length="533" mass="60215">MPFLFFLSGGLAAFHYRKILSYIGCCPVSTAVGDTSSGKSTALKVISNLIGMQMVSQSSGQFVVSDLTRSSIPLAWDDPTHPSILRTPLVSVFEGIGNQTQERGSEKPLTTFLLTVNFKLDDDLRSFERTTPIWFNKLLNKNDENGDNFLDARKRIFDAATTHSLFDIIALGQQISRENLAHHITFFKEHLSGLSPRLADIYGIYRLLAQEVIQLVDDEEIISDVTFDNYLKNDFLPYVRGIYDVSVKTFTTIDDVFRQVMLAVEKLNLTKDEVGQWMRPKVKAKRSGQLFMVFIVHKALDVIAKGELQDRPSDANVRELVAQIAGRREEFKSTFVGKPTKVSCLKVPRHVFSKDLLAQIDDLFEIEQPEELQKDECLECNRQRLEIDEMNKAHSREINDVKKEYETKIRRITADLQVKVKEKERQRISFTEEVTQLREKCKNATKEIETLREKLQGAKHEIEKSSGRHKINDKRNNGGSVAQAISSIVEDADETGTSACAQNSQGQSLNDSGISLDGDIKDNVNEVSPLYAC</sequence>
<evidence type="ECO:0000256" key="1">
    <source>
        <dbReference type="SAM" id="MobiDB-lite"/>
    </source>
</evidence>
<dbReference type="Proteomes" id="UP001152795">
    <property type="component" value="Unassembled WGS sequence"/>
</dbReference>
<keyword evidence="3" id="KW-1185">Reference proteome</keyword>
<proteinExistence type="predicted"/>
<feature type="region of interest" description="Disordered" evidence="1">
    <location>
        <begin position="457"/>
        <end position="479"/>
    </location>
</feature>
<reference evidence="2" key="1">
    <citation type="submission" date="2020-04" db="EMBL/GenBank/DDBJ databases">
        <authorList>
            <person name="Alioto T."/>
            <person name="Alioto T."/>
            <person name="Gomez Garrido J."/>
        </authorList>
    </citation>
    <scope>NUCLEOTIDE SEQUENCE</scope>
    <source>
        <strain evidence="2">A484AB</strain>
    </source>
</reference>
<dbReference type="AlphaFoldDB" id="A0A6S7GNG9"/>
<feature type="compositionally biased region" description="Polar residues" evidence="1">
    <location>
        <begin position="496"/>
        <end position="513"/>
    </location>
</feature>
<dbReference type="OrthoDB" id="10646130at2759"/>
<organism evidence="2 3">
    <name type="scientific">Paramuricea clavata</name>
    <name type="common">Red gorgonian</name>
    <name type="synonym">Violescent sea-whip</name>
    <dbReference type="NCBI Taxonomy" id="317549"/>
    <lineage>
        <taxon>Eukaryota</taxon>
        <taxon>Metazoa</taxon>
        <taxon>Cnidaria</taxon>
        <taxon>Anthozoa</taxon>
        <taxon>Octocorallia</taxon>
        <taxon>Malacalcyonacea</taxon>
        <taxon>Plexauridae</taxon>
        <taxon>Paramuricea</taxon>
    </lineage>
</organism>
<evidence type="ECO:0000313" key="3">
    <source>
        <dbReference type="Proteomes" id="UP001152795"/>
    </source>
</evidence>
<accession>A0A6S7GNG9</accession>
<gene>
    <name evidence="2" type="ORF">PACLA_8A047893</name>
</gene>
<feature type="compositionally biased region" description="Basic and acidic residues" evidence="1">
    <location>
        <begin position="457"/>
        <end position="466"/>
    </location>
</feature>
<name>A0A6S7GNG9_PARCT</name>